<dbReference type="InterPro" id="IPR011989">
    <property type="entry name" value="ARM-like"/>
</dbReference>
<evidence type="ECO:0000256" key="2">
    <source>
        <dbReference type="PROSITE-ProRule" id="PRU00317"/>
    </source>
</evidence>
<reference evidence="4 5" key="1">
    <citation type="submission" date="2019-05" db="EMBL/GenBank/DDBJ databases">
        <title>The compact genome of Giardia muris reveals important steps in the evolution of intestinal protozoan parasites.</title>
        <authorList>
            <person name="Xu F."/>
            <person name="Jimenez-Gonzalez A."/>
            <person name="Einarsson E."/>
            <person name="Astvaldsson A."/>
            <person name="Peirasmaki D."/>
            <person name="Eckmann L."/>
            <person name="Andersson J.O."/>
            <person name="Svard S.G."/>
            <person name="Jerlstrom-Hultqvist J."/>
        </authorList>
    </citation>
    <scope>NUCLEOTIDE SEQUENCE [LARGE SCALE GENOMIC DNA]</scope>
    <source>
        <strain evidence="4 5">Roberts-Thomson</strain>
    </source>
</reference>
<proteinExistence type="predicted"/>
<accession>A0A4Z1T0W1</accession>
<feature type="repeat" description="Pumilio" evidence="2">
    <location>
        <begin position="410"/>
        <end position="446"/>
    </location>
</feature>
<protein>
    <submittedName>
        <fullName evidence="4">Putative Pumilio-family RNA-binding protein</fullName>
    </submittedName>
</protein>
<dbReference type="InterPro" id="IPR016024">
    <property type="entry name" value="ARM-type_fold"/>
</dbReference>
<dbReference type="PANTHER" id="PTHR12537:SF12">
    <property type="entry name" value="MATERNAL PROTEIN PUMILIO"/>
    <property type="match status" value="1"/>
</dbReference>
<evidence type="ECO:0000259" key="3">
    <source>
        <dbReference type="PROSITE" id="PS50303"/>
    </source>
</evidence>
<dbReference type="PROSITE" id="PS50302">
    <property type="entry name" value="PUM"/>
    <property type="match status" value="1"/>
</dbReference>
<dbReference type="EMBL" id="VDLU01000003">
    <property type="protein sequence ID" value="TNJ27543.1"/>
    <property type="molecule type" value="Genomic_DNA"/>
</dbReference>
<dbReference type="InterPro" id="IPR033133">
    <property type="entry name" value="PUM-HD"/>
</dbReference>
<sequence length="543" mass="59415">MRAVLGEGDAHRARSLPAPVGDALPRLDSQYPRAELIGQYGGTLAAPPLGVPSVCTNPPVAYHCHYPYPISFIPAGGVFPDCPYPYLYPHFSGVPPLGAMPGVTYIGAPAPNAQGYYPGPPATLFPVSLSPLSLGSEPIEGAEPTLLAQVHMLLEDSPRATTALQNLTALIHNPMAKRNSALQMELVRAVIQALPTIATTSAGVQLITDIFTHLTSPGIIDMLTSSLVNVSTDLVEDQTASRLLQLLLVDLPPHQLLYLCQRFRPKYLEYCNHKVANHLIQKLIETLSRHLGLRCVQGGDRPQSTSTPSSILTPAASPFCDDIGQALEDLARAVAASPADFSALAVQTCGCRIYQKLFTVLADEDIIRPLEPTIIAGFVTFAMDQWANFCAQSLLSNHSFRRLRPELIRQLKENTYELASNKFGSHVVECFISTCTPVEKVEFCVHLYKHPRFPLLMKDRYGNFVVQRALSSRGDGGLKATDLCNVGARVCLHHLNKPGNFDKDEAKHIVVYLQRTSKKYRTLGPLSPDDLETEVKTLLLDRD</sequence>
<keyword evidence="5" id="KW-1185">Reference proteome</keyword>
<dbReference type="Pfam" id="PF00806">
    <property type="entry name" value="PUF"/>
    <property type="match status" value="4"/>
</dbReference>
<gene>
    <name evidence="4" type="ORF">GMRT_10847</name>
</gene>
<dbReference type="PROSITE" id="PS50303">
    <property type="entry name" value="PUM_HD"/>
    <property type="match status" value="1"/>
</dbReference>
<feature type="domain" description="PUM-HD" evidence="3">
    <location>
        <begin position="166"/>
        <end position="517"/>
    </location>
</feature>
<dbReference type="OrthoDB" id="668540at2759"/>
<dbReference type="VEuPathDB" id="GiardiaDB:GMRT_10847"/>
<dbReference type="PANTHER" id="PTHR12537">
    <property type="entry name" value="RNA BINDING PROTEIN PUMILIO-RELATED"/>
    <property type="match status" value="1"/>
</dbReference>
<evidence type="ECO:0000313" key="5">
    <source>
        <dbReference type="Proteomes" id="UP000315496"/>
    </source>
</evidence>
<dbReference type="SUPFAM" id="SSF48371">
    <property type="entry name" value="ARM repeat"/>
    <property type="match status" value="1"/>
</dbReference>
<dbReference type="GO" id="GO:0010608">
    <property type="term" value="P:post-transcriptional regulation of gene expression"/>
    <property type="evidence" value="ECO:0007669"/>
    <property type="project" value="TreeGrafter"/>
</dbReference>
<dbReference type="SMART" id="SM00025">
    <property type="entry name" value="Pumilio"/>
    <property type="match status" value="6"/>
</dbReference>
<dbReference type="Proteomes" id="UP000315496">
    <property type="component" value="Chromosome 3"/>
</dbReference>
<name>A0A4Z1T0W1_GIAMU</name>
<dbReference type="Gene3D" id="1.25.10.10">
    <property type="entry name" value="Leucine-rich Repeat Variant"/>
    <property type="match status" value="1"/>
</dbReference>
<dbReference type="AlphaFoldDB" id="A0A4Z1T0W1"/>
<organism evidence="4 5">
    <name type="scientific">Giardia muris</name>
    <dbReference type="NCBI Taxonomy" id="5742"/>
    <lineage>
        <taxon>Eukaryota</taxon>
        <taxon>Metamonada</taxon>
        <taxon>Diplomonadida</taxon>
        <taxon>Hexamitidae</taxon>
        <taxon>Giardiinae</taxon>
        <taxon>Giardia</taxon>
    </lineage>
</organism>
<evidence type="ECO:0000313" key="4">
    <source>
        <dbReference type="EMBL" id="TNJ27543.1"/>
    </source>
</evidence>
<dbReference type="GO" id="GO:0005737">
    <property type="term" value="C:cytoplasm"/>
    <property type="evidence" value="ECO:0007669"/>
    <property type="project" value="TreeGrafter"/>
</dbReference>
<comment type="caution">
    <text evidence="4">The sequence shown here is derived from an EMBL/GenBank/DDBJ whole genome shotgun (WGS) entry which is preliminary data.</text>
</comment>
<dbReference type="GO" id="GO:0003729">
    <property type="term" value="F:mRNA binding"/>
    <property type="evidence" value="ECO:0007669"/>
    <property type="project" value="TreeGrafter"/>
</dbReference>
<keyword evidence="1" id="KW-0677">Repeat</keyword>
<dbReference type="InterPro" id="IPR001313">
    <property type="entry name" value="Pumilio_RNA-bd_rpt"/>
</dbReference>
<evidence type="ECO:0000256" key="1">
    <source>
        <dbReference type="ARBA" id="ARBA00022737"/>
    </source>
</evidence>